<comment type="subcellular location">
    <subcellularLocation>
        <location evidence="1">Nucleus</location>
        <location evidence="1">Nucleolus</location>
    </subcellularLocation>
</comment>
<evidence type="ECO:0000259" key="13">
    <source>
        <dbReference type="Pfam" id="PF20645"/>
    </source>
</evidence>
<reference evidence="15" key="1">
    <citation type="submission" date="2016-05" db="EMBL/GenBank/DDBJ databases">
        <title>Comparative genomics of biotechnologically important yeasts.</title>
        <authorList>
            <consortium name="DOE Joint Genome Institute"/>
            <person name="Riley R."/>
            <person name="Haridas S."/>
            <person name="Wolfe K.H."/>
            <person name="Lopes M.R."/>
            <person name="Hittinger C.T."/>
            <person name="Goker M."/>
            <person name="Salamov A."/>
            <person name="Wisecaver J."/>
            <person name="Long T.M."/>
            <person name="Aerts A.L."/>
            <person name="Barry K."/>
            <person name="Choi C."/>
            <person name="Clum A."/>
            <person name="Coughlan A.Y."/>
            <person name="Deshpande S."/>
            <person name="Douglass A.P."/>
            <person name="Hanson S.J."/>
            <person name="Klenk H.-P."/>
            <person name="Labutti K."/>
            <person name="Lapidus A."/>
            <person name="Lindquist E."/>
            <person name="Lipzen A."/>
            <person name="Meier-Kolthoff J.P."/>
            <person name="Ohm R.A."/>
            <person name="Otillar R.P."/>
            <person name="Pangilinan J."/>
            <person name="Peng Y."/>
            <person name="Rokas A."/>
            <person name="Rosa C.A."/>
            <person name="Scheuner C."/>
            <person name="Sibirny A.A."/>
            <person name="Slot J.C."/>
            <person name="Stielow J.B."/>
            <person name="Sun H."/>
            <person name="Kurtzman C.P."/>
            <person name="Blackwell M."/>
            <person name="Grigoriev I.V."/>
            <person name="Jeffries T.W."/>
        </authorList>
    </citation>
    <scope>NUCLEOTIDE SEQUENCE [LARGE SCALE GENOMIC DNA]</scope>
    <source>
        <strain evidence="15">NRRL Y-17324</strain>
    </source>
</reference>
<protein>
    <submittedName>
        <fullName evidence="14">Uncharacterized protein</fullName>
    </submittedName>
</protein>
<name>A0A1E4SFX6_9ASCO</name>
<keyword evidence="5" id="KW-0862">Zinc</keyword>
<dbReference type="Pfam" id="PF11781">
    <property type="entry name" value="Zn_ribbon_RRN7"/>
    <property type="match status" value="1"/>
</dbReference>
<evidence type="ECO:0000256" key="3">
    <source>
        <dbReference type="ARBA" id="ARBA00022723"/>
    </source>
</evidence>
<evidence type="ECO:0000313" key="14">
    <source>
        <dbReference type="EMBL" id="ODV78365.1"/>
    </source>
</evidence>
<feature type="domain" description="Rrn7/TAF1B N-terminal cyclin" evidence="12">
    <location>
        <begin position="97"/>
        <end position="221"/>
    </location>
</feature>
<dbReference type="RefSeq" id="XP_020063487.1">
    <property type="nucleotide sequence ID" value="XM_020210959.1"/>
</dbReference>
<evidence type="ECO:0000256" key="6">
    <source>
        <dbReference type="ARBA" id="ARBA00023015"/>
    </source>
</evidence>
<evidence type="ECO:0000256" key="4">
    <source>
        <dbReference type="ARBA" id="ARBA00022771"/>
    </source>
</evidence>
<evidence type="ECO:0000256" key="5">
    <source>
        <dbReference type="ARBA" id="ARBA00022833"/>
    </source>
</evidence>
<dbReference type="GeneID" id="30985095"/>
<feature type="region of interest" description="Disordered" evidence="10">
    <location>
        <begin position="141"/>
        <end position="170"/>
    </location>
</feature>
<dbReference type="Pfam" id="PF20644">
    <property type="entry name" value="Rrn7_cyclin_N"/>
    <property type="match status" value="1"/>
</dbReference>
<organism evidence="14 15">
    <name type="scientific">Suhomyces tanzawaensis NRRL Y-17324</name>
    <dbReference type="NCBI Taxonomy" id="984487"/>
    <lineage>
        <taxon>Eukaryota</taxon>
        <taxon>Fungi</taxon>
        <taxon>Dikarya</taxon>
        <taxon>Ascomycota</taxon>
        <taxon>Saccharomycotina</taxon>
        <taxon>Pichiomycetes</taxon>
        <taxon>Debaryomycetaceae</taxon>
        <taxon>Suhomyces</taxon>
    </lineage>
</organism>
<accession>A0A1E4SFX6</accession>
<dbReference type="GO" id="GO:0070860">
    <property type="term" value="C:RNA polymerase I core factor complex"/>
    <property type="evidence" value="ECO:0007669"/>
    <property type="project" value="InterPro"/>
</dbReference>
<keyword evidence="7" id="KW-0238">DNA-binding</keyword>
<dbReference type="GO" id="GO:0008270">
    <property type="term" value="F:zinc ion binding"/>
    <property type="evidence" value="ECO:0007669"/>
    <property type="project" value="UniProtKB-KW"/>
</dbReference>
<evidence type="ECO:0000256" key="2">
    <source>
        <dbReference type="ARBA" id="ARBA00006899"/>
    </source>
</evidence>
<dbReference type="InterPro" id="IPR048540">
    <property type="entry name" value="Rrn7_cyclin_N"/>
</dbReference>
<keyword evidence="15" id="KW-1185">Reference proteome</keyword>
<sequence length="494" mass="55791">MPTGWFKGPVCGTDNCPSRRYRSSDGLTICQYGHVMEGNIEIDDDQDTVAIPTRRLNAVTVDARGGFTSGMPSQASAGKRNRRLYGKEGRRLYYRCLQVLLKREFEIILDTYFTESANPDMLLLLKANWMRIIAPYVERSDDDNDEADAKDNHDDEADHPDDADKPAASRRHTQVATLDVLALIYITALQLRLHPLYANQMLEGIRTNEIPYIRCLHLIPKSMLDRLQMSYHRILQPTTLPVKGEFYDYVQLNLRRLGLAANFSVPTNFYYPYMLTVVAEGLMLPNALRIFGLLVDLNQFVGRGRTMVVHYAGASRAFPELQLAALVLFVVRAHFFHQVAGEPVDAASWLATLQDYQENHSPSFLISDNRELIDWSPAKIDRYCDWLYQHLIPDRKKNLAEAMPGDELPIMEKRLYQLFEMDEKPPSTDSPRLGDLLQKMVAGGAKSGGGSTPTPAEVDAKIRARLCEELGITQAQLGRCYDDTTSAIKKALDA</sequence>
<dbReference type="InterPro" id="IPR048538">
    <property type="entry name" value="Rrn7_cyclin_C"/>
</dbReference>
<dbReference type="PANTHER" id="PTHR31576:SF2">
    <property type="entry name" value="TATA BOX-BINDING PROTEIN-ASSOCIATED FACTOR RNA POLYMERASE I SUBUNIT B"/>
    <property type="match status" value="1"/>
</dbReference>
<keyword evidence="6" id="KW-0805">Transcription regulation</keyword>
<dbReference type="PANTHER" id="PTHR31576">
    <property type="entry name" value="TATA BOX-BINDING PROTEIN-ASSOCIATED FACTOR RNA POLYMERASE I SUBUNIT B"/>
    <property type="match status" value="1"/>
</dbReference>
<dbReference type="OrthoDB" id="428577at2759"/>
<dbReference type="EMBL" id="KV453913">
    <property type="protein sequence ID" value="ODV78365.1"/>
    <property type="molecule type" value="Genomic_DNA"/>
</dbReference>
<keyword evidence="8" id="KW-0804">Transcription</keyword>
<comment type="similarity">
    <text evidence="2">Belongs to the RRN7/TAF1B family.</text>
</comment>
<evidence type="ECO:0000259" key="12">
    <source>
        <dbReference type="Pfam" id="PF20644"/>
    </source>
</evidence>
<proteinExistence type="inferred from homology"/>
<dbReference type="InterPro" id="IPR021752">
    <property type="entry name" value="TF_Rrn7_Zf"/>
</dbReference>
<gene>
    <name evidence="14" type="ORF">CANTADRAFT_6757</name>
</gene>
<evidence type="ECO:0000256" key="9">
    <source>
        <dbReference type="ARBA" id="ARBA00023242"/>
    </source>
</evidence>
<dbReference type="GO" id="GO:0042790">
    <property type="term" value="P:nucleolar large rRNA transcription by RNA polymerase I"/>
    <property type="evidence" value="ECO:0007669"/>
    <property type="project" value="TreeGrafter"/>
</dbReference>
<dbReference type="AlphaFoldDB" id="A0A1E4SFX6"/>
<keyword evidence="9" id="KW-0539">Nucleus</keyword>
<evidence type="ECO:0000256" key="10">
    <source>
        <dbReference type="SAM" id="MobiDB-lite"/>
    </source>
</evidence>
<evidence type="ECO:0000256" key="8">
    <source>
        <dbReference type="ARBA" id="ARBA00023163"/>
    </source>
</evidence>
<evidence type="ECO:0000313" key="15">
    <source>
        <dbReference type="Proteomes" id="UP000094285"/>
    </source>
</evidence>
<feature type="domain" description="RRN7-type" evidence="11">
    <location>
        <begin position="5"/>
        <end position="38"/>
    </location>
</feature>
<dbReference type="STRING" id="984487.A0A1E4SFX6"/>
<keyword evidence="4" id="KW-0863">Zinc-finger</keyword>
<keyword evidence="3" id="KW-0479">Metal-binding</keyword>
<dbReference type="InterPro" id="IPR033599">
    <property type="entry name" value="TAF1B/Rrn7"/>
</dbReference>
<dbReference type="GO" id="GO:0001164">
    <property type="term" value="F:RNA polymerase I core promoter sequence-specific DNA binding"/>
    <property type="evidence" value="ECO:0007669"/>
    <property type="project" value="InterPro"/>
</dbReference>
<evidence type="ECO:0000259" key="11">
    <source>
        <dbReference type="Pfam" id="PF11781"/>
    </source>
</evidence>
<dbReference type="Proteomes" id="UP000094285">
    <property type="component" value="Unassembled WGS sequence"/>
</dbReference>
<evidence type="ECO:0000256" key="7">
    <source>
        <dbReference type="ARBA" id="ARBA00023125"/>
    </source>
</evidence>
<evidence type="ECO:0000256" key="1">
    <source>
        <dbReference type="ARBA" id="ARBA00004604"/>
    </source>
</evidence>
<dbReference type="Pfam" id="PF20645">
    <property type="entry name" value="Rrn7_cyclin_C"/>
    <property type="match status" value="1"/>
</dbReference>
<feature type="domain" description="Rrn7/TAF1B C-terminal cyclin" evidence="13">
    <location>
        <begin position="240"/>
        <end position="390"/>
    </location>
</feature>